<protein>
    <submittedName>
        <fullName evidence="2">D-threo-aldose 1-dehydrogenase</fullName>
        <ecNumber evidence="2">1.1.1.122</ecNumber>
    </submittedName>
</protein>
<dbReference type="KEGG" id="amuc:Pan181_47140"/>
<evidence type="ECO:0000313" key="3">
    <source>
        <dbReference type="Proteomes" id="UP000315750"/>
    </source>
</evidence>
<dbReference type="Pfam" id="PF00248">
    <property type="entry name" value="Aldo_ket_red"/>
    <property type="match status" value="1"/>
</dbReference>
<sequence>MQQIDFPPLGRKVSCIGFGCGGLDGRYGLKRSARLIEAALDLGINYFDVAPSYGTAEEALGKVIGDDSQVVVTTKVGQPHLPYPTAKMFLRETIKPALDRATFFKRWLTKRVVSTAPPTNRPRYDFSLETMEKSIAKSLANLRRSKLDVVLAHEPHPDDLGAELAERFNLLVERGALSSYGVGIGAISDQWSPFGQVWQSAWPGDNVIQDYRSDVFYIFHRVIRNAPQVACQNDGVVHATELIKRARSLSPNSLFLVAASTPKRLREMVEAANEVS</sequence>
<keyword evidence="3" id="KW-1185">Reference proteome</keyword>
<accession>A0A518AUT3</accession>
<dbReference type="EMBL" id="CP036278">
    <property type="protein sequence ID" value="QDU58477.1"/>
    <property type="molecule type" value="Genomic_DNA"/>
</dbReference>
<dbReference type="PANTHER" id="PTHR42686:SF1">
    <property type="entry name" value="GH17980P-RELATED"/>
    <property type="match status" value="1"/>
</dbReference>
<proteinExistence type="predicted"/>
<dbReference type="PANTHER" id="PTHR42686">
    <property type="entry name" value="GH17980P-RELATED"/>
    <property type="match status" value="1"/>
</dbReference>
<evidence type="ECO:0000259" key="1">
    <source>
        <dbReference type="Pfam" id="PF00248"/>
    </source>
</evidence>
<dbReference type="InterPro" id="IPR023210">
    <property type="entry name" value="NADP_OxRdtase_dom"/>
</dbReference>
<dbReference type="GO" id="GO:0047834">
    <property type="term" value="F:D-threo-aldose 1-dehydrogenase activity"/>
    <property type="evidence" value="ECO:0007669"/>
    <property type="project" value="UniProtKB-EC"/>
</dbReference>
<keyword evidence="2" id="KW-0560">Oxidoreductase</keyword>
<dbReference type="SUPFAM" id="SSF51430">
    <property type="entry name" value="NAD(P)-linked oxidoreductase"/>
    <property type="match status" value="1"/>
</dbReference>
<dbReference type="OrthoDB" id="9773828at2"/>
<dbReference type="InterPro" id="IPR020471">
    <property type="entry name" value="AKR"/>
</dbReference>
<evidence type="ECO:0000313" key="2">
    <source>
        <dbReference type="EMBL" id="QDU58477.1"/>
    </source>
</evidence>
<dbReference type="RefSeq" id="WP_145250516.1">
    <property type="nucleotide sequence ID" value="NZ_CP036278.1"/>
</dbReference>
<organism evidence="2 3">
    <name type="scientific">Aeoliella mucimassa</name>
    <dbReference type="NCBI Taxonomy" id="2527972"/>
    <lineage>
        <taxon>Bacteria</taxon>
        <taxon>Pseudomonadati</taxon>
        <taxon>Planctomycetota</taxon>
        <taxon>Planctomycetia</taxon>
        <taxon>Pirellulales</taxon>
        <taxon>Lacipirellulaceae</taxon>
        <taxon>Aeoliella</taxon>
    </lineage>
</organism>
<dbReference type="InterPro" id="IPR036812">
    <property type="entry name" value="NAD(P)_OxRdtase_dom_sf"/>
</dbReference>
<feature type="domain" description="NADP-dependent oxidoreductase" evidence="1">
    <location>
        <begin position="16"/>
        <end position="183"/>
    </location>
</feature>
<name>A0A518AUT3_9BACT</name>
<dbReference type="Gene3D" id="3.20.20.100">
    <property type="entry name" value="NADP-dependent oxidoreductase domain"/>
    <property type="match status" value="1"/>
</dbReference>
<dbReference type="EC" id="1.1.1.122" evidence="2"/>
<reference evidence="2 3" key="1">
    <citation type="submission" date="2019-02" db="EMBL/GenBank/DDBJ databases">
        <title>Deep-cultivation of Planctomycetes and their phenomic and genomic characterization uncovers novel biology.</title>
        <authorList>
            <person name="Wiegand S."/>
            <person name="Jogler M."/>
            <person name="Boedeker C."/>
            <person name="Pinto D."/>
            <person name="Vollmers J."/>
            <person name="Rivas-Marin E."/>
            <person name="Kohn T."/>
            <person name="Peeters S.H."/>
            <person name="Heuer A."/>
            <person name="Rast P."/>
            <person name="Oberbeckmann S."/>
            <person name="Bunk B."/>
            <person name="Jeske O."/>
            <person name="Meyerdierks A."/>
            <person name="Storesund J.E."/>
            <person name="Kallscheuer N."/>
            <person name="Luecker S."/>
            <person name="Lage O.M."/>
            <person name="Pohl T."/>
            <person name="Merkel B.J."/>
            <person name="Hornburger P."/>
            <person name="Mueller R.-W."/>
            <person name="Bruemmer F."/>
            <person name="Labrenz M."/>
            <person name="Spormann A.M."/>
            <person name="Op den Camp H."/>
            <person name="Overmann J."/>
            <person name="Amann R."/>
            <person name="Jetten M.S.M."/>
            <person name="Mascher T."/>
            <person name="Medema M.H."/>
            <person name="Devos D.P."/>
            <person name="Kaster A.-K."/>
            <person name="Ovreas L."/>
            <person name="Rohde M."/>
            <person name="Galperin M.Y."/>
            <person name="Jogler C."/>
        </authorList>
    </citation>
    <scope>NUCLEOTIDE SEQUENCE [LARGE SCALE GENOMIC DNA]</scope>
    <source>
        <strain evidence="2 3">Pan181</strain>
    </source>
</reference>
<dbReference type="GO" id="GO:0005829">
    <property type="term" value="C:cytosol"/>
    <property type="evidence" value="ECO:0007669"/>
    <property type="project" value="TreeGrafter"/>
</dbReference>
<gene>
    <name evidence="2" type="primary">fdh</name>
    <name evidence="2" type="ORF">Pan181_47140</name>
</gene>
<dbReference type="Proteomes" id="UP000315750">
    <property type="component" value="Chromosome"/>
</dbReference>
<dbReference type="AlphaFoldDB" id="A0A518AUT3"/>